<reference evidence="2 3" key="1">
    <citation type="submission" date="2008-05" db="EMBL/GenBank/DDBJ databases">
        <title>Complete sequence of Chlorobium limicola DSM 245.</title>
        <authorList>
            <consortium name="US DOE Joint Genome Institute"/>
            <person name="Lucas S."/>
            <person name="Copeland A."/>
            <person name="Lapidus A."/>
            <person name="Glavina del Rio T."/>
            <person name="Dalin E."/>
            <person name="Tice H."/>
            <person name="Bruce D."/>
            <person name="Goodwin L."/>
            <person name="Pitluck S."/>
            <person name="Schmutz J."/>
            <person name="Larimer F."/>
            <person name="Land M."/>
            <person name="Hauser L."/>
            <person name="Kyrpides N."/>
            <person name="Ovchinnikova G."/>
            <person name="Zhao F."/>
            <person name="Li T."/>
            <person name="Liu Z."/>
            <person name="Overmann J."/>
            <person name="Bryant D.A."/>
            <person name="Richardson P."/>
        </authorList>
    </citation>
    <scope>NUCLEOTIDE SEQUENCE [LARGE SCALE GENOMIC DNA]</scope>
    <source>
        <strain evidence="3">DSM 245 / NBRC 103803 / 6330</strain>
    </source>
</reference>
<dbReference type="Gene3D" id="3.90.550.10">
    <property type="entry name" value="Spore Coat Polysaccharide Biosynthesis Protein SpsA, Chain A"/>
    <property type="match status" value="1"/>
</dbReference>
<dbReference type="Pfam" id="PF00535">
    <property type="entry name" value="Glycos_transf_2"/>
    <property type="match status" value="1"/>
</dbReference>
<dbReference type="PANTHER" id="PTHR22916">
    <property type="entry name" value="GLYCOSYLTRANSFERASE"/>
    <property type="match status" value="1"/>
</dbReference>
<dbReference type="PANTHER" id="PTHR22916:SF3">
    <property type="entry name" value="UDP-GLCNAC:BETAGAL BETA-1,3-N-ACETYLGLUCOSAMINYLTRANSFERASE-LIKE PROTEIN 1"/>
    <property type="match status" value="1"/>
</dbReference>
<organism evidence="2 3">
    <name type="scientific">Chlorobium limicola (strain DSM 245 / NBRC 103803 / 6330)</name>
    <dbReference type="NCBI Taxonomy" id="290315"/>
    <lineage>
        <taxon>Bacteria</taxon>
        <taxon>Pseudomonadati</taxon>
        <taxon>Chlorobiota</taxon>
        <taxon>Chlorobiia</taxon>
        <taxon>Chlorobiales</taxon>
        <taxon>Chlorobiaceae</taxon>
        <taxon>Chlorobium/Pelodictyon group</taxon>
        <taxon>Chlorobium</taxon>
    </lineage>
</organism>
<sequence>MIRFTNLPEISVILPAFNRAYLLQKAIESVLAQTFRDWELIIVDDGSSDNTFGVVNPYIEQHDAIRYLRHSNRKLNMTRNAGIQAAFGTWITFLDSDDSYAPLHLESRIEFMRKNPEIDLIAGGFSTEGDIFVRDCYDPANMINIRDCIVGPTLFGKRDVFLTLDGFKPLAYAGETELWARAEYLFRLRKIEDPKTYIYTRADDSITKNFPSDFQPG</sequence>
<dbReference type="CAZy" id="GT2">
    <property type="family name" value="Glycosyltransferase Family 2"/>
</dbReference>
<protein>
    <submittedName>
        <fullName evidence="2">Glycosyl transferase family 2</fullName>
    </submittedName>
</protein>
<dbReference type="CDD" id="cd00761">
    <property type="entry name" value="Glyco_tranf_GTA_type"/>
    <property type="match status" value="1"/>
</dbReference>
<dbReference type="KEGG" id="cli:Clim_1154"/>
<name>B3ECE8_CHLL2</name>
<accession>B3ECE8</accession>
<dbReference type="SUPFAM" id="SSF53448">
    <property type="entry name" value="Nucleotide-diphospho-sugar transferases"/>
    <property type="match status" value="1"/>
</dbReference>
<dbReference type="HOGENOM" id="CLU_025996_0_7_10"/>
<evidence type="ECO:0000313" key="2">
    <source>
        <dbReference type="EMBL" id="ACD90223.1"/>
    </source>
</evidence>
<gene>
    <name evidence="2" type="ordered locus">Clim_1154</name>
</gene>
<feature type="domain" description="Glycosyltransferase 2-like" evidence="1">
    <location>
        <begin position="11"/>
        <end position="124"/>
    </location>
</feature>
<evidence type="ECO:0000259" key="1">
    <source>
        <dbReference type="Pfam" id="PF00535"/>
    </source>
</evidence>
<dbReference type="EMBL" id="CP001097">
    <property type="protein sequence ID" value="ACD90223.1"/>
    <property type="molecule type" value="Genomic_DNA"/>
</dbReference>
<dbReference type="Proteomes" id="UP000008841">
    <property type="component" value="Chromosome"/>
</dbReference>
<evidence type="ECO:0000313" key="3">
    <source>
        <dbReference type="Proteomes" id="UP000008841"/>
    </source>
</evidence>
<keyword evidence="2" id="KW-0808">Transferase</keyword>
<dbReference type="STRING" id="290315.Clim_1154"/>
<dbReference type="InterPro" id="IPR029044">
    <property type="entry name" value="Nucleotide-diphossugar_trans"/>
</dbReference>
<dbReference type="eggNOG" id="COG0463">
    <property type="taxonomic scope" value="Bacteria"/>
</dbReference>
<dbReference type="RefSeq" id="WP_012466100.1">
    <property type="nucleotide sequence ID" value="NC_010803.1"/>
</dbReference>
<dbReference type="GO" id="GO:0016758">
    <property type="term" value="F:hexosyltransferase activity"/>
    <property type="evidence" value="ECO:0007669"/>
    <property type="project" value="UniProtKB-ARBA"/>
</dbReference>
<dbReference type="InterPro" id="IPR001173">
    <property type="entry name" value="Glyco_trans_2-like"/>
</dbReference>
<proteinExistence type="predicted"/>
<dbReference type="AlphaFoldDB" id="B3ECE8"/>
<dbReference type="OrthoDB" id="9815829at2"/>